<dbReference type="Gene3D" id="3.30.2010.10">
    <property type="entry name" value="Metalloproteases ('zincins'), catalytic domain"/>
    <property type="match status" value="1"/>
</dbReference>
<dbReference type="Proteomes" id="UP000052022">
    <property type="component" value="Unassembled WGS sequence"/>
</dbReference>
<keyword evidence="4" id="KW-0378">Hydrolase</keyword>
<dbReference type="Pfam" id="PF01435">
    <property type="entry name" value="Peptidase_M48"/>
    <property type="match status" value="1"/>
</dbReference>
<keyword evidence="5" id="KW-0862">Zinc</keyword>
<reference evidence="8 9" key="1">
    <citation type="submission" date="2015-09" db="EMBL/GenBank/DDBJ databases">
        <authorList>
            <consortium name="Swine Surveillance"/>
        </authorList>
    </citation>
    <scope>NUCLEOTIDE SEQUENCE [LARGE SCALE GENOMIC DNA]</scope>
    <source>
        <strain evidence="8 9">CECT 7557</strain>
    </source>
</reference>
<dbReference type="CDD" id="cd07324">
    <property type="entry name" value="M48C_Oma1-like"/>
    <property type="match status" value="1"/>
</dbReference>
<dbReference type="GO" id="GO:0051603">
    <property type="term" value="P:proteolysis involved in protein catabolic process"/>
    <property type="evidence" value="ECO:0007669"/>
    <property type="project" value="TreeGrafter"/>
</dbReference>
<name>A0A0P1GGJ3_9RHOB</name>
<keyword evidence="6" id="KW-0482">Metalloprotease</keyword>
<evidence type="ECO:0000256" key="6">
    <source>
        <dbReference type="ARBA" id="ARBA00023049"/>
    </source>
</evidence>
<accession>A0A0P1GGJ3</accession>
<dbReference type="STRING" id="928856.SAMN04488049_104278"/>
<keyword evidence="2" id="KW-0645">Protease</keyword>
<evidence type="ECO:0000256" key="5">
    <source>
        <dbReference type="ARBA" id="ARBA00022833"/>
    </source>
</evidence>
<dbReference type="PANTHER" id="PTHR22726:SF1">
    <property type="entry name" value="METALLOENDOPEPTIDASE OMA1, MITOCHONDRIAL"/>
    <property type="match status" value="1"/>
</dbReference>
<keyword evidence="9" id="KW-1185">Reference proteome</keyword>
<dbReference type="Gene3D" id="1.25.40.10">
    <property type="entry name" value="Tetratricopeptide repeat domain"/>
    <property type="match status" value="1"/>
</dbReference>
<sequence length="475" mass="52197">MIFDRLIPVPSIPRRAFLRLSARSLSDRLFVIRMISALLAFVLGLNMLVAPARAQGVSLLRDADIEHGLRELASPVLRAAGLNPSSTRLLVVDSASLNAFVIDHTAIFLNYGLILRTTKPEMLQAVIAHEAAHIANGHIGRRGQNIRNAGTAAGLGTALAVLAGALGGGEAAIGVAAGTQSSALRSFLSHTRAEEASADRSAITYLRRAGINPRGMIELHGLFAGQEVLSRRNQDPYMRSHPLTRDRIRAAEAVVATLPEDPGKDPDAAYWLARVQGKLSAFKRAPKWTKRRLRSETYADVKLMRGAIADFRNNKLNAALKQMRDLRRLRPNDPFYAELEGQILYENRRWEEANAAYARAAKLAPKDALILAGLGRTQLSAGNPKTALATLERARLRDFRNHRLLRDMSLAYAQTGQNGMASVVTAERYALRGRLNDAGTHAKRALGLLPEGSPPWRRAQDVFLAYERSEKRKKK</sequence>
<dbReference type="GO" id="GO:0016020">
    <property type="term" value="C:membrane"/>
    <property type="evidence" value="ECO:0007669"/>
    <property type="project" value="TreeGrafter"/>
</dbReference>
<dbReference type="AlphaFoldDB" id="A0A0P1GGJ3"/>
<dbReference type="InterPro" id="IPR001915">
    <property type="entry name" value="Peptidase_M48"/>
</dbReference>
<protein>
    <submittedName>
        <fullName evidence="8">TPR repeat-containing protein YfgC</fullName>
    </submittedName>
</protein>
<comment type="cofactor">
    <cofactor evidence="1">
        <name>Zn(2+)</name>
        <dbReference type="ChEBI" id="CHEBI:29105"/>
    </cofactor>
</comment>
<dbReference type="InterPro" id="IPR011990">
    <property type="entry name" value="TPR-like_helical_dom_sf"/>
</dbReference>
<evidence type="ECO:0000259" key="7">
    <source>
        <dbReference type="Pfam" id="PF01435"/>
    </source>
</evidence>
<dbReference type="InterPro" id="IPR051156">
    <property type="entry name" value="Mito/Outer_Membr_Metalloprot"/>
</dbReference>
<dbReference type="PANTHER" id="PTHR22726">
    <property type="entry name" value="METALLOENDOPEPTIDASE OMA1"/>
    <property type="match status" value="1"/>
</dbReference>
<dbReference type="SUPFAM" id="SSF48452">
    <property type="entry name" value="TPR-like"/>
    <property type="match status" value="1"/>
</dbReference>
<feature type="domain" description="Peptidase M48" evidence="7">
    <location>
        <begin position="65"/>
        <end position="253"/>
    </location>
</feature>
<dbReference type="EMBL" id="CYSD01000039">
    <property type="protein sequence ID" value="CUH80587.1"/>
    <property type="molecule type" value="Genomic_DNA"/>
</dbReference>
<keyword evidence="3" id="KW-0479">Metal-binding</keyword>
<evidence type="ECO:0000256" key="4">
    <source>
        <dbReference type="ARBA" id="ARBA00022801"/>
    </source>
</evidence>
<evidence type="ECO:0000256" key="2">
    <source>
        <dbReference type="ARBA" id="ARBA00022670"/>
    </source>
</evidence>
<dbReference type="GO" id="GO:0004222">
    <property type="term" value="F:metalloendopeptidase activity"/>
    <property type="evidence" value="ECO:0007669"/>
    <property type="project" value="InterPro"/>
</dbReference>
<dbReference type="Pfam" id="PF14559">
    <property type="entry name" value="TPR_19"/>
    <property type="match status" value="1"/>
</dbReference>
<organism evidence="8 9">
    <name type="scientific">Tritonibacter multivorans</name>
    <dbReference type="NCBI Taxonomy" id="928856"/>
    <lineage>
        <taxon>Bacteria</taxon>
        <taxon>Pseudomonadati</taxon>
        <taxon>Pseudomonadota</taxon>
        <taxon>Alphaproteobacteria</taxon>
        <taxon>Rhodobacterales</taxon>
        <taxon>Paracoccaceae</taxon>
        <taxon>Tritonibacter</taxon>
    </lineage>
</organism>
<evidence type="ECO:0000256" key="3">
    <source>
        <dbReference type="ARBA" id="ARBA00022723"/>
    </source>
</evidence>
<evidence type="ECO:0000256" key="1">
    <source>
        <dbReference type="ARBA" id="ARBA00001947"/>
    </source>
</evidence>
<dbReference type="GO" id="GO:0046872">
    <property type="term" value="F:metal ion binding"/>
    <property type="evidence" value="ECO:0007669"/>
    <property type="project" value="UniProtKB-KW"/>
</dbReference>
<gene>
    <name evidence="8" type="primary">yfgC</name>
    <name evidence="8" type="ORF">TRM7557_02995</name>
</gene>
<proteinExistence type="predicted"/>
<evidence type="ECO:0000313" key="9">
    <source>
        <dbReference type="Proteomes" id="UP000052022"/>
    </source>
</evidence>
<evidence type="ECO:0000313" key="8">
    <source>
        <dbReference type="EMBL" id="CUH80587.1"/>
    </source>
</evidence>